<organism evidence="2 3">
    <name type="scientific">Tetraparma gracilis</name>
    <dbReference type="NCBI Taxonomy" id="2962635"/>
    <lineage>
        <taxon>Eukaryota</taxon>
        <taxon>Sar</taxon>
        <taxon>Stramenopiles</taxon>
        <taxon>Ochrophyta</taxon>
        <taxon>Bolidophyceae</taxon>
        <taxon>Parmales</taxon>
        <taxon>Triparmaceae</taxon>
        <taxon>Tetraparma</taxon>
    </lineage>
</organism>
<dbReference type="Proteomes" id="UP001165060">
    <property type="component" value="Unassembled WGS sequence"/>
</dbReference>
<gene>
    <name evidence="2" type="ORF">TeGR_g10506</name>
</gene>
<comment type="caution">
    <text evidence="2">The sequence shown here is derived from an EMBL/GenBank/DDBJ whole genome shotgun (WGS) entry which is preliminary data.</text>
</comment>
<sequence>LTDNKSNGGWAMAQKKTYAESTKHRQSTRPEVGFAALLPPQTVVEEVDMRSCNEHAYGVPGRKSVTEQKRLRGSDAVFAGQGKPRKTKSGPPTSLSGEVWNGSSDPQKSTLAQRAWMYGPDAAISYRVNGFPVLRPEDIEATGFPVGSEEHTAYNPNGQFKRVAEITKCSDQQASNSKHGKNIWMDV</sequence>
<dbReference type="EMBL" id="BRYB01006499">
    <property type="protein sequence ID" value="GMI50304.1"/>
    <property type="molecule type" value="Genomic_DNA"/>
</dbReference>
<keyword evidence="3" id="KW-1185">Reference proteome</keyword>
<feature type="region of interest" description="Disordered" evidence="1">
    <location>
        <begin position="70"/>
        <end position="107"/>
    </location>
</feature>
<accession>A0ABQ6NA28</accession>
<reference evidence="2 3" key="1">
    <citation type="journal article" date="2023" name="Commun. Biol.">
        <title>Genome analysis of Parmales, the sister group of diatoms, reveals the evolutionary specialization of diatoms from phago-mixotrophs to photoautotrophs.</title>
        <authorList>
            <person name="Ban H."/>
            <person name="Sato S."/>
            <person name="Yoshikawa S."/>
            <person name="Yamada K."/>
            <person name="Nakamura Y."/>
            <person name="Ichinomiya M."/>
            <person name="Sato N."/>
            <person name="Blanc-Mathieu R."/>
            <person name="Endo H."/>
            <person name="Kuwata A."/>
            <person name="Ogata H."/>
        </authorList>
    </citation>
    <scope>NUCLEOTIDE SEQUENCE [LARGE SCALE GENOMIC DNA]</scope>
</reference>
<protein>
    <submittedName>
        <fullName evidence="2">Uncharacterized protein</fullName>
    </submittedName>
</protein>
<feature type="region of interest" description="Disordered" evidence="1">
    <location>
        <begin position="1"/>
        <end position="33"/>
    </location>
</feature>
<feature type="non-terminal residue" evidence="2">
    <location>
        <position position="1"/>
    </location>
</feature>
<feature type="compositionally biased region" description="Polar residues" evidence="1">
    <location>
        <begin position="90"/>
        <end position="107"/>
    </location>
</feature>
<evidence type="ECO:0000313" key="2">
    <source>
        <dbReference type="EMBL" id="GMI50304.1"/>
    </source>
</evidence>
<proteinExistence type="predicted"/>
<name>A0ABQ6NA28_9STRA</name>
<evidence type="ECO:0000313" key="3">
    <source>
        <dbReference type="Proteomes" id="UP001165060"/>
    </source>
</evidence>
<evidence type="ECO:0000256" key="1">
    <source>
        <dbReference type="SAM" id="MobiDB-lite"/>
    </source>
</evidence>